<dbReference type="EMBL" id="LODL01000035">
    <property type="protein sequence ID" value="KXB29542.1"/>
    <property type="molecule type" value="Genomic_DNA"/>
</dbReference>
<dbReference type="RefSeq" id="WP_066885362.1">
    <property type="nucleotide sequence ID" value="NZ_LODL01000035.1"/>
</dbReference>
<accession>A0A133XF02</accession>
<dbReference type="Proteomes" id="UP000070186">
    <property type="component" value="Unassembled WGS sequence"/>
</dbReference>
<protein>
    <recommendedName>
        <fullName evidence="3">DUF3306 domain-containing protein</fullName>
    </recommendedName>
</protein>
<evidence type="ECO:0000313" key="2">
    <source>
        <dbReference type="Proteomes" id="UP000070186"/>
    </source>
</evidence>
<sequence length="141" mass="15370">MSGRFLERWSRLKKAADKASTAEITDAESLLANLTPDSDFGQFMRQEISEEIRRKAMKTLFADPHFNVMDGLDIYIEDYNLSEPIPAEMLATLNQARGLLFDAPEAPLAAAESTVDCDILAGDGQNVPVAPQGEVPAAKDA</sequence>
<organism evidence="1 2">
    <name type="scientific">Dechloromonas denitrificans</name>
    <dbReference type="NCBI Taxonomy" id="281362"/>
    <lineage>
        <taxon>Bacteria</taxon>
        <taxon>Pseudomonadati</taxon>
        <taxon>Pseudomonadota</taxon>
        <taxon>Betaproteobacteria</taxon>
        <taxon>Rhodocyclales</taxon>
        <taxon>Azonexaceae</taxon>
        <taxon>Dechloromonas</taxon>
    </lineage>
</organism>
<comment type="caution">
    <text evidence="1">The sequence shown here is derived from an EMBL/GenBank/DDBJ whole genome shotgun (WGS) entry which is preliminary data.</text>
</comment>
<proteinExistence type="predicted"/>
<evidence type="ECO:0008006" key="3">
    <source>
        <dbReference type="Google" id="ProtNLM"/>
    </source>
</evidence>
<dbReference type="Pfam" id="PF11748">
    <property type="entry name" value="DUF3306"/>
    <property type="match status" value="1"/>
</dbReference>
<dbReference type="STRING" id="281362.AT959_16495"/>
<gene>
    <name evidence="1" type="ORF">AT959_16495</name>
</gene>
<name>A0A133XF02_9RHOO</name>
<dbReference type="AlphaFoldDB" id="A0A133XF02"/>
<reference evidence="1 2" key="1">
    <citation type="submission" date="2015-12" db="EMBL/GenBank/DDBJ databases">
        <title>Nitrous oxide reduction kinetics distinguish bacteria harboring typical versus atypical NosZ.</title>
        <authorList>
            <person name="Yoon S."/>
            <person name="Nissen S."/>
            <person name="Park D."/>
            <person name="Sanford R.A."/>
            <person name="Loeffler F.E."/>
        </authorList>
    </citation>
    <scope>NUCLEOTIDE SEQUENCE [LARGE SCALE GENOMIC DNA]</scope>
    <source>
        <strain evidence="1 2">ATCC BAA-841</strain>
    </source>
</reference>
<dbReference type="InterPro" id="IPR021735">
    <property type="entry name" value="DUF3306"/>
</dbReference>
<keyword evidence="2" id="KW-1185">Reference proteome</keyword>
<evidence type="ECO:0000313" key="1">
    <source>
        <dbReference type="EMBL" id="KXB29542.1"/>
    </source>
</evidence>